<gene>
    <name evidence="1" type="ORF">Hamer_G020672</name>
</gene>
<name>A0A8J5JP01_HOMAM</name>
<protein>
    <submittedName>
        <fullName evidence="1">Uncharacterized protein</fullName>
    </submittedName>
</protein>
<proteinExistence type="predicted"/>
<keyword evidence="2" id="KW-1185">Reference proteome</keyword>
<accession>A0A8J5JP01</accession>
<reference evidence="1" key="1">
    <citation type="journal article" date="2021" name="Sci. Adv.">
        <title>The American lobster genome reveals insights on longevity, neural, and immune adaptations.</title>
        <authorList>
            <person name="Polinski J.M."/>
            <person name="Zimin A.V."/>
            <person name="Clark K.F."/>
            <person name="Kohn A.B."/>
            <person name="Sadowski N."/>
            <person name="Timp W."/>
            <person name="Ptitsyn A."/>
            <person name="Khanna P."/>
            <person name="Romanova D.Y."/>
            <person name="Williams P."/>
            <person name="Greenwood S.J."/>
            <person name="Moroz L.L."/>
            <person name="Walt D.R."/>
            <person name="Bodnar A.G."/>
        </authorList>
    </citation>
    <scope>NUCLEOTIDE SEQUENCE</scope>
    <source>
        <strain evidence="1">GMGI-L3</strain>
    </source>
</reference>
<dbReference type="Proteomes" id="UP000747542">
    <property type="component" value="Unassembled WGS sequence"/>
</dbReference>
<sequence length="181" mass="20008">STTGHKEPFVSTLPSVKLFPPIDTVPTRPQRFSRGSSSLLPQTLRDVTLRSSATDGILRVKLVDLGRMEYKIVSWIFIPSIFTFNSYNEVRSLSPPQFIFWYHNNKMINYDQSRGGITVTMDHQDLTTSRLTISDKTAAIQRLGSGSQGLANATGATLVSLLLSLQLLLLCFTNLVVSTGT</sequence>
<feature type="non-terminal residue" evidence="1">
    <location>
        <position position="1"/>
    </location>
</feature>
<organism evidence="1 2">
    <name type="scientific">Homarus americanus</name>
    <name type="common">American lobster</name>
    <dbReference type="NCBI Taxonomy" id="6706"/>
    <lineage>
        <taxon>Eukaryota</taxon>
        <taxon>Metazoa</taxon>
        <taxon>Ecdysozoa</taxon>
        <taxon>Arthropoda</taxon>
        <taxon>Crustacea</taxon>
        <taxon>Multicrustacea</taxon>
        <taxon>Malacostraca</taxon>
        <taxon>Eumalacostraca</taxon>
        <taxon>Eucarida</taxon>
        <taxon>Decapoda</taxon>
        <taxon>Pleocyemata</taxon>
        <taxon>Astacidea</taxon>
        <taxon>Nephropoidea</taxon>
        <taxon>Nephropidae</taxon>
        <taxon>Homarus</taxon>
    </lineage>
</organism>
<comment type="caution">
    <text evidence="1">The sequence shown here is derived from an EMBL/GenBank/DDBJ whole genome shotgun (WGS) entry which is preliminary data.</text>
</comment>
<dbReference type="AlphaFoldDB" id="A0A8J5JP01"/>
<evidence type="ECO:0000313" key="1">
    <source>
        <dbReference type="EMBL" id="KAG7158068.1"/>
    </source>
</evidence>
<evidence type="ECO:0000313" key="2">
    <source>
        <dbReference type="Proteomes" id="UP000747542"/>
    </source>
</evidence>
<dbReference type="EMBL" id="JAHLQT010035785">
    <property type="protein sequence ID" value="KAG7158068.1"/>
    <property type="molecule type" value="Genomic_DNA"/>
</dbReference>